<protein>
    <submittedName>
        <fullName evidence="1">Uncharacterized protein</fullName>
    </submittedName>
</protein>
<accession>B6G7U2</accession>
<dbReference type="AlphaFoldDB" id="B6G7U2"/>
<organism evidence="1 2">
    <name type="scientific">Collinsella stercoris DSM 13279</name>
    <dbReference type="NCBI Taxonomy" id="445975"/>
    <lineage>
        <taxon>Bacteria</taxon>
        <taxon>Bacillati</taxon>
        <taxon>Actinomycetota</taxon>
        <taxon>Coriobacteriia</taxon>
        <taxon>Coriobacteriales</taxon>
        <taxon>Coriobacteriaceae</taxon>
        <taxon>Collinsella</taxon>
    </lineage>
</organism>
<reference evidence="1 2" key="1">
    <citation type="submission" date="2008-10" db="EMBL/GenBank/DDBJ databases">
        <title>Draft genome sequence of Collinsella stercoris (DSM 13279).</title>
        <authorList>
            <person name="Sudarsanam P."/>
            <person name="Ley R."/>
            <person name="Guruge J."/>
            <person name="Turnbaugh P.J."/>
            <person name="Mahowald M."/>
            <person name="Liep D."/>
            <person name="Gordon J."/>
        </authorList>
    </citation>
    <scope>NUCLEOTIDE SEQUENCE [LARGE SCALE GENOMIC DNA]</scope>
    <source>
        <strain evidence="1 2">DSM 13279</strain>
    </source>
</reference>
<proteinExistence type="predicted"/>
<evidence type="ECO:0000313" key="2">
    <source>
        <dbReference type="Proteomes" id="UP000003560"/>
    </source>
</evidence>
<sequence>MVVSDLVPYVQLKPTMARAAPPLRFGGRVDGRIRRLRSGTGAILR</sequence>
<dbReference type="Proteomes" id="UP000003560">
    <property type="component" value="Unassembled WGS sequence"/>
</dbReference>
<name>B6G7U2_9ACTN</name>
<keyword evidence="2" id="KW-1185">Reference proteome</keyword>
<reference evidence="1 2" key="2">
    <citation type="submission" date="2008-10" db="EMBL/GenBank/DDBJ databases">
        <authorList>
            <person name="Fulton L."/>
            <person name="Clifton S."/>
            <person name="Fulton B."/>
            <person name="Xu J."/>
            <person name="Minx P."/>
            <person name="Pepin K.H."/>
            <person name="Johnson M."/>
            <person name="Thiruvilangam P."/>
            <person name="Bhonagiri V."/>
            <person name="Nash W.E."/>
            <person name="Mardis E.R."/>
            <person name="Wilson R.K."/>
        </authorList>
    </citation>
    <scope>NUCLEOTIDE SEQUENCE [LARGE SCALE GENOMIC DNA]</scope>
    <source>
        <strain evidence="1 2">DSM 13279</strain>
    </source>
</reference>
<dbReference type="STRING" id="445975.COLSTE_00131"/>
<dbReference type="HOGENOM" id="CLU_3198502_0_0_11"/>
<comment type="caution">
    <text evidence="1">The sequence shown here is derived from an EMBL/GenBank/DDBJ whole genome shotgun (WGS) entry which is preliminary data.</text>
</comment>
<gene>
    <name evidence="1" type="ORF">COLSTE_00131</name>
</gene>
<evidence type="ECO:0000313" key="1">
    <source>
        <dbReference type="EMBL" id="EEA91653.1"/>
    </source>
</evidence>
<dbReference type="EMBL" id="ABXJ01000011">
    <property type="protein sequence ID" value="EEA91653.1"/>
    <property type="molecule type" value="Genomic_DNA"/>
</dbReference>